<protein>
    <recommendedName>
        <fullName evidence="6">Beta-lactamase-related domain-containing protein</fullName>
    </recommendedName>
</protein>
<dbReference type="RefSeq" id="XP_064708594.1">
    <property type="nucleotide sequence ID" value="XM_064855005.1"/>
</dbReference>
<reference evidence="4 5" key="1">
    <citation type="submission" date="2023-08" db="EMBL/GenBank/DDBJ databases">
        <title>Black Yeasts Isolated from many extreme environments.</title>
        <authorList>
            <person name="Coleine C."/>
            <person name="Stajich J.E."/>
            <person name="Selbmann L."/>
        </authorList>
    </citation>
    <scope>NUCLEOTIDE SEQUENCE [LARGE SCALE GENOMIC DNA]</scope>
    <source>
        <strain evidence="4 5">CCFEE 5792</strain>
    </source>
</reference>
<dbReference type="Proteomes" id="UP001358417">
    <property type="component" value="Unassembled WGS sequence"/>
</dbReference>
<evidence type="ECO:0000259" key="2">
    <source>
        <dbReference type="Pfam" id="PF00144"/>
    </source>
</evidence>
<dbReference type="InterPro" id="IPR001466">
    <property type="entry name" value="Beta-lactam-related"/>
</dbReference>
<dbReference type="GeneID" id="89979626"/>
<dbReference type="InterPro" id="IPR058664">
    <property type="entry name" value="ARB_00930-like_C"/>
</dbReference>
<name>A0AAV9NGJ3_9EURO</name>
<accession>A0AAV9NGJ3</accession>
<dbReference type="PANTHER" id="PTHR22935">
    <property type="entry name" value="PENICILLIN-BINDING PROTEIN"/>
    <property type="match status" value="1"/>
</dbReference>
<dbReference type="PANTHER" id="PTHR22935:SF97">
    <property type="entry name" value="BETA-LACTAMASE-RELATED DOMAIN-CONTAINING PROTEIN"/>
    <property type="match status" value="1"/>
</dbReference>
<proteinExistence type="predicted"/>
<evidence type="ECO:0000313" key="4">
    <source>
        <dbReference type="EMBL" id="KAK5057476.1"/>
    </source>
</evidence>
<evidence type="ECO:0000256" key="1">
    <source>
        <dbReference type="SAM" id="SignalP"/>
    </source>
</evidence>
<evidence type="ECO:0008006" key="6">
    <source>
        <dbReference type="Google" id="ProtNLM"/>
    </source>
</evidence>
<feature type="signal peptide" evidence="1">
    <location>
        <begin position="1"/>
        <end position="16"/>
    </location>
</feature>
<sequence>MRPLLIFSALISLCLAQIQPAQKTENCPLLGPVFPAPTELKSSSAIKAAIQTFPKLLEQALGAGLLDNETTSFSVNIFSANDTLYETHFAAPGLNGSLAAGTLNNQTVYRVGSLSKLWSMYTFLLSAPGNQLDQPITKFIPELVNASSENLGDGTEWEDITIRSLAGHLSGLGRDYGNYDLANEAANFTALGFPALTQAAEPTCGQGFTTVDIRECTRANFIQGIVSRRSVTAPYNTPVYSNFAYIFIGYAIESITGKSFFDSFEDVVGKPLGLKRTSLTPPTDNNTIIPGNPETNSWLVNAGDENPTGGFFSSLADVTAVAQSILNSKLLRPVVTRSWMKPLTHTSNLRNAVGAPWEIFRQELPISNNTAANNTRIIDIYAKSGDLGGSEHYYGTLTAFDMDHHFGFNILATGKRAGAVRWILGSIISEVWVNAFEQAAREEAEVKFAGTYESTAAGPASNITFTLDDNRPGLGVSEWYNNGVNMIASLRAIDGIPTAANVSLRLYPLNRFGDELVFRSVIETFPQTYVTGPMATNCITWPTVDSLFYGGAGFDEFAFKVENGVATAVTPAALRNTLVKQK</sequence>
<keyword evidence="1" id="KW-0732">Signal</keyword>
<evidence type="ECO:0000313" key="5">
    <source>
        <dbReference type="Proteomes" id="UP001358417"/>
    </source>
</evidence>
<gene>
    <name evidence="4" type="ORF">LTR84_011476</name>
</gene>
<dbReference type="Pfam" id="PF00144">
    <property type="entry name" value="Beta-lactamase"/>
    <property type="match status" value="1"/>
</dbReference>
<comment type="caution">
    <text evidence="4">The sequence shown here is derived from an EMBL/GenBank/DDBJ whole genome shotgun (WGS) entry which is preliminary data.</text>
</comment>
<keyword evidence="5" id="KW-1185">Reference proteome</keyword>
<organism evidence="4 5">
    <name type="scientific">Exophiala bonariae</name>
    <dbReference type="NCBI Taxonomy" id="1690606"/>
    <lineage>
        <taxon>Eukaryota</taxon>
        <taxon>Fungi</taxon>
        <taxon>Dikarya</taxon>
        <taxon>Ascomycota</taxon>
        <taxon>Pezizomycotina</taxon>
        <taxon>Eurotiomycetes</taxon>
        <taxon>Chaetothyriomycetidae</taxon>
        <taxon>Chaetothyriales</taxon>
        <taxon>Herpotrichiellaceae</taxon>
        <taxon>Exophiala</taxon>
    </lineage>
</organism>
<evidence type="ECO:0000259" key="3">
    <source>
        <dbReference type="Pfam" id="PF26335"/>
    </source>
</evidence>
<dbReference type="Gene3D" id="3.40.710.10">
    <property type="entry name" value="DD-peptidase/beta-lactamase superfamily"/>
    <property type="match status" value="1"/>
</dbReference>
<feature type="domain" description="Beta-lactamase-like ARB-00930-like C-terminal" evidence="3">
    <location>
        <begin position="440"/>
        <end position="581"/>
    </location>
</feature>
<dbReference type="AlphaFoldDB" id="A0AAV9NGJ3"/>
<feature type="chain" id="PRO_5044012741" description="Beta-lactamase-related domain-containing protein" evidence="1">
    <location>
        <begin position="17"/>
        <end position="582"/>
    </location>
</feature>
<dbReference type="InterPro" id="IPR012338">
    <property type="entry name" value="Beta-lactam/transpept-like"/>
</dbReference>
<dbReference type="InterPro" id="IPR051478">
    <property type="entry name" value="Beta-lactamase-like_AB/R"/>
</dbReference>
<dbReference type="Pfam" id="PF26335">
    <property type="entry name" value="ARB_00930_C"/>
    <property type="match status" value="1"/>
</dbReference>
<dbReference type="EMBL" id="JAVRRD010000006">
    <property type="protein sequence ID" value="KAK5057476.1"/>
    <property type="molecule type" value="Genomic_DNA"/>
</dbReference>
<feature type="domain" description="Beta-lactamase-related" evidence="2">
    <location>
        <begin position="101"/>
        <end position="416"/>
    </location>
</feature>
<dbReference type="SUPFAM" id="SSF56601">
    <property type="entry name" value="beta-lactamase/transpeptidase-like"/>
    <property type="match status" value="1"/>
</dbReference>